<comment type="caution">
    <text evidence="4">The sequence shown here is derived from an EMBL/GenBank/DDBJ whole genome shotgun (WGS) entry which is preliminary data.</text>
</comment>
<dbReference type="RefSeq" id="WP_271218717.1">
    <property type="nucleotide sequence ID" value="NZ_BAAAVD010000042.1"/>
</dbReference>
<evidence type="ECO:0008006" key="6">
    <source>
        <dbReference type="Google" id="ProtNLM"/>
    </source>
</evidence>
<dbReference type="Gene3D" id="2.40.10.10">
    <property type="entry name" value="Trypsin-like serine proteases"/>
    <property type="match status" value="1"/>
</dbReference>
<organism evidence="4 5">
    <name type="scientific">Streptosporangium carneum</name>
    <dbReference type="NCBI Taxonomy" id="47481"/>
    <lineage>
        <taxon>Bacteria</taxon>
        <taxon>Bacillati</taxon>
        <taxon>Actinomycetota</taxon>
        <taxon>Actinomycetes</taxon>
        <taxon>Streptosporangiales</taxon>
        <taxon>Streptosporangiaceae</taxon>
        <taxon>Streptosporangium</taxon>
    </lineage>
</organism>
<evidence type="ECO:0000256" key="2">
    <source>
        <dbReference type="SAM" id="Phobius"/>
    </source>
</evidence>
<dbReference type="SUPFAM" id="SSF50494">
    <property type="entry name" value="Trypsin-like serine proteases"/>
    <property type="match status" value="1"/>
</dbReference>
<name>A0A9W6I1H4_9ACTN</name>
<feature type="signal peptide" evidence="3">
    <location>
        <begin position="1"/>
        <end position="26"/>
    </location>
</feature>
<protein>
    <recommendedName>
        <fullName evidence="6">Zinc ribbon domain-containing protein</fullName>
    </recommendedName>
</protein>
<keyword evidence="2" id="KW-0472">Membrane</keyword>
<keyword evidence="2" id="KW-1133">Transmembrane helix</keyword>
<feature type="chain" id="PRO_5040794130" description="Zinc ribbon domain-containing protein" evidence="3">
    <location>
        <begin position="27"/>
        <end position="561"/>
    </location>
</feature>
<feature type="transmembrane region" description="Helical" evidence="2">
    <location>
        <begin position="389"/>
        <end position="411"/>
    </location>
</feature>
<keyword evidence="2" id="KW-0812">Transmembrane</keyword>
<reference evidence="4" key="2">
    <citation type="submission" date="2023-01" db="EMBL/GenBank/DDBJ databases">
        <authorList>
            <person name="Sun Q."/>
            <person name="Evtushenko L."/>
        </authorList>
    </citation>
    <scope>NUCLEOTIDE SEQUENCE</scope>
    <source>
        <strain evidence="4">VKM Ac-2007</strain>
    </source>
</reference>
<evidence type="ECO:0000256" key="3">
    <source>
        <dbReference type="SAM" id="SignalP"/>
    </source>
</evidence>
<proteinExistence type="predicted"/>
<feature type="compositionally biased region" description="Low complexity" evidence="1">
    <location>
        <begin position="428"/>
        <end position="437"/>
    </location>
</feature>
<reference evidence="4" key="1">
    <citation type="journal article" date="2014" name="Int. J. Syst. Evol. Microbiol.">
        <title>Complete genome sequence of Corynebacterium casei LMG S-19264T (=DSM 44701T), isolated from a smear-ripened cheese.</title>
        <authorList>
            <consortium name="US DOE Joint Genome Institute (JGI-PGF)"/>
            <person name="Walter F."/>
            <person name="Albersmeier A."/>
            <person name="Kalinowski J."/>
            <person name="Ruckert C."/>
        </authorList>
    </citation>
    <scope>NUCLEOTIDE SEQUENCE</scope>
    <source>
        <strain evidence="4">VKM Ac-2007</strain>
    </source>
</reference>
<dbReference type="InterPro" id="IPR009003">
    <property type="entry name" value="Peptidase_S1_PA"/>
</dbReference>
<evidence type="ECO:0000313" key="5">
    <source>
        <dbReference type="Proteomes" id="UP001143474"/>
    </source>
</evidence>
<dbReference type="InterPro" id="IPR043504">
    <property type="entry name" value="Peptidase_S1_PA_chymotrypsin"/>
</dbReference>
<gene>
    <name evidence="4" type="ORF">GCM10017600_36960</name>
</gene>
<evidence type="ECO:0000313" key="4">
    <source>
        <dbReference type="EMBL" id="GLK10290.1"/>
    </source>
</evidence>
<evidence type="ECO:0000256" key="1">
    <source>
        <dbReference type="SAM" id="MobiDB-lite"/>
    </source>
</evidence>
<dbReference type="EMBL" id="BSEV01000007">
    <property type="protein sequence ID" value="GLK10290.1"/>
    <property type="molecule type" value="Genomic_DNA"/>
</dbReference>
<feature type="region of interest" description="Disordered" evidence="1">
    <location>
        <begin position="416"/>
        <end position="473"/>
    </location>
</feature>
<feature type="compositionally biased region" description="Acidic residues" evidence="1">
    <location>
        <begin position="418"/>
        <end position="427"/>
    </location>
</feature>
<feature type="region of interest" description="Disordered" evidence="1">
    <location>
        <begin position="486"/>
        <end position="505"/>
    </location>
</feature>
<sequence>MRRFGLALALLGGFTLVTAVTPPALAHEHPSGITDLVTPAVVRVEAKAHVDITLLDHIGELVHVERSYEVPIGEGTGTVVNPEGGIVTLTRVVRTDRDVAVYAANKIFAEHHKVKIPEDFERHTVKDDQLNHHLQECYPPKQPTATCIIDVTTEIRVFPNISPPDKEGFKAEVVRAGDRPDSPAVLMPVGRADGSAGLPTAPLAAQVPDKEASPVAVAGFTGRPAATLPETVDIAHLSAGGAGEGGRRFKDPENKVDEPRKLGALVDRGLLGGPVIEDKKGEVIGLLIGGGQDGRMIGVREIAKALAEAKVTPRRGPIDAAFEQALTRFHTRYYGDAVPAFQRVLDLYPGHTVAAAHLKTAQQKRGTAEDEGARKADAAAAGGGAGLPLWPFLVAGGVLVLAVLAGAFLIWRRRGAAEEDEEDEDTAGDTSGDTTGDTAGGVTGNTEPGGHPQPGPLFTGPPSTPRRPPLDEGADATVVVGRSFPALPKVTPSSSPRAGEPGQPVLVARDPAAKPAAGSAPAARDTGTRPTEIVQKYCTACGMRLGPAHRFCGYCGHPSET</sequence>
<keyword evidence="3" id="KW-0732">Signal</keyword>
<dbReference type="AlphaFoldDB" id="A0A9W6I1H4"/>
<dbReference type="Proteomes" id="UP001143474">
    <property type="component" value="Unassembled WGS sequence"/>
</dbReference>
<keyword evidence="5" id="KW-1185">Reference proteome</keyword>
<accession>A0A9W6I1H4</accession>